<dbReference type="InterPro" id="IPR032185">
    <property type="entry name" value="DUF5017"/>
</dbReference>
<reference evidence="4" key="1">
    <citation type="submission" date="2016-10" db="EMBL/GenBank/DDBJ databases">
        <authorList>
            <person name="Varghese N."/>
            <person name="Submissions S."/>
        </authorList>
    </citation>
    <scope>NUCLEOTIDE SEQUENCE [LARGE SCALE GENOMIC DNA]</scope>
    <source>
        <strain evidence="4">DSM 18733</strain>
    </source>
</reference>
<sequence length="326" mass="35444">MVRHKHKSIMNIYRLLLCAAVLTCACKKDLSLGATDFTVAVENADLSLGDTARFQLGANPDVLTFYSGEVGHRYVFKDRVEAAGQAILTFRTARENGTQVQSLKLRVSSDFNGVVKGDTAATLRNLSAAAWDDISDRALWASEGEKDINSGDIDLSDYAAAAKPIFIAFQYQVAAGSVQDKWTINSFLLKNKLEDGTAYTIANMNTSTAPFMNYGVSSFSPGFAGYTIQNTYQWAISSSQLVITGATSTAWATDSAEAWVFIGPINLRKVTPDIGTAIKGADENINGSIFSYLYRSKGVFEAIFTGGSVDVERETKVSKSIRMHIR</sequence>
<dbReference type="AlphaFoldDB" id="A0A1H7GYU1"/>
<keyword evidence="1" id="KW-0732">Signal</keyword>
<name>A0A1H7GYU1_OLID1</name>
<dbReference type="STRING" id="407022.SAMN05661044_00233"/>
<dbReference type="OrthoDB" id="1082472at2"/>
<evidence type="ECO:0000313" key="3">
    <source>
        <dbReference type="EMBL" id="SEK43251.1"/>
    </source>
</evidence>
<organism evidence="3 4">
    <name type="scientific">Olivibacter domesticus</name>
    <name type="common">Pseudosphingobacterium domesticum</name>
    <dbReference type="NCBI Taxonomy" id="407022"/>
    <lineage>
        <taxon>Bacteria</taxon>
        <taxon>Pseudomonadati</taxon>
        <taxon>Bacteroidota</taxon>
        <taxon>Sphingobacteriia</taxon>
        <taxon>Sphingobacteriales</taxon>
        <taxon>Sphingobacteriaceae</taxon>
        <taxon>Olivibacter</taxon>
    </lineage>
</organism>
<evidence type="ECO:0000313" key="4">
    <source>
        <dbReference type="Proteomes" id="UP000199421"/>
    </source>
</evidence>
<evidence type="ECO:0000256" key="1">
    <source>
        <dbReference type="SAM" id="SignalP"/>
    </source>
</evidence>
<dbReference type="EMBL" id="FOAF01000001">
    <property type="protein sequence ID" value="SEK43251.1"/>
    <property type="molecule type" value="Genomic_DNA"/>
</dbReference>
<dbReference type="PROSITE" id="PS51257">
    <property type="entry name" value="PROKAR_LIPOPROTEIN"/>
    <property type="match status" value="1"/>
</dbReference>
<gene>
    <name evidence="3" type="ORF">SAMN05661044_00233</name>
</gene>
<evidence type="ECO:0000259" key="2">
    <source>
        <dbReference type="Pfam" id="PF16409"/>
    </source>
</evidence>
<dbReference type="Proteomes" id="UP000199421">
    <property type="component" value="Unassembled WGS sequence"/>
</dbReference>
<feature type="signal peptide" evidence="1">
    <location>
        <begin position="1"/>
        <end position="25"/>
    </location>
</feature>
<protein>
    <recommendedName>
        <fullName evidence="2">DUF5017 domain-containing protein</fullName>
    </recommendedName>
</protein>
<accession>A0A1H7GYU1</accession>
<dbReference type="Pfam" id="PF16409">
    <property type="entry name" value="DUF5017"/>
    <property type="match status" value="1"/>
</dbReference>
<proteinExistence type="predicted"/>
<keyword evidence="4" id="KW-1185">Reference proteome</keyword>
<feature type="domain" description="DUF5017" evidence="2">
    <location>
        <begin position="25"/>
        <end position="207"/>
    </location>
</feature>
<feature type="chain" id="PRO_5011720326" description="DUF5017 domain-containing protein" evidence="1">
    <location>
        <begin position="26"/>
        <end position="326"/>
    </location>
</feature>